<comment type="caution">
    <text evidence="1">The sequence shown here is derived from an EMBL/GenBank/DDBJ whole genome shotgun (WGS) entry which is preliminary data.</text>
</comment>
<dbReference type="EMBL" id="CM056819">
    <property type="protein sequence ID" value="KAJ8624186.1"/>
    <property type="molecule type" value="Genomic_DNA"/>
</dbReference>
<dbReference type="Proteomes" id="UP001234297">
    <property type="component" value="Chromosome 11"/>
</dbReference>
<evidence type="ECO:0000313" key="1">
    <source>
        <dbReference type="EMBL" id="KAJ8624186.1"/>
    </source>
</evidence>
<accession>A0ACC2KTI2</accession>
<organism evidence="1 2">
    <name type="scientific">Persea americana</name>
    <name type="common">Avocado</name>
    <dbReference type="NCBI Taxonomy" id="3435"/>
    <lineage>
        <taxon>Eukaryota</taxon>
        <taxon>Viridiplantae</taxon>
        <taxon>Streptophyta</taxon>
        <taxon>Embryophyta</taxon>
        <taxon>Tracheophyta</taxon>
        <taxon>Spermatophyta</taxon>
        <taxon>Magnoliopsida</taxon>
        <taxon>Magnoliidae</taxon>
        <taxon>Laurales</taxon>
        <taxon>Lauraceae</taxon>
        <taxon>Persea</taxon>
    </lineage>
</organism>
<proteinExistence type="predicted"/>
<gene>
    <name evidence="1" type="ORF">MRB53_032716</name>
</gene>
<keyword evidence="2" id="KW-1185">Reference proteome</keyword>
<name>A0ACC2KTI2_PERAE</name>
<reference evidence="1 2" key="1">
    <citation type="journal article" date="2022" name="Hortic Res">
        <title>A haplotype resolved chromosomal level avocado genome allows analysis of novel avocado genes.</title>
        <authorList>
            <person name="Nath O."/>
            <person name="Fletcher S.J."/>
            <person name="Hayward A."/>
            <person name="Shaw L.M."/>
            <person name="Masouleh A.K."/>
            <person name="Furtado A."/>
            <person name="Henry R.J."/>
            <person name="Mitter N."/>
        </authorList>
    </citation>
    <scope>NUCLEOTIDE SEQUENCE [LARGE SCALE GENOMIC DNA]</scope>
    <source>
        <strain evidence="2">cv. Hass</strain>
    </source>
</reference>
<protein>
    <submittedName>
        <fullName evidence="1">Uncharacterized protein</fullName>
    </submittedName>
</protein>
<evidence type="ECO:0000313" key="2">
    <source>
        <dbReference type="Proteomes" id="UP001234297"/>
    </source>
</evidence>
<sequence>MDYRVKKSKTSSKGEKKETKVPCTECLSVQKSASATIAFNKEDLLLGETKHNRPLCFIRYIKEMPIHRIQIDPGYALNLVFTTALEELGIPPSELSHTSVSIFGYDGSAQRPIGKIRFRLQIGDLISEVTVYAIKTPSCYNNLLGCPWIHENDVVPSTLHQCIKFVGDNGLIHRVFADKKPFKGKEAHFADSQMYKDEKEKEEEKIASFADNLQKDKGKAPQQSMEENKPSGKPEESNPSPFVISFKSSKPLVITTKAKKTKQKTGGKFVVSFVSIIQDTNSDSETEDDTSSSQADVQQVWPALTPLETPTDVEDSASAIFIVPATTAEEKPIFFHRSDASSSNSLLESFQNEGMP</sequence>